<feature type="region of interest" description="Disordered" evidence="1">
    <location>
        <begin position="15"/>
        <end position="121"/>
    </location>
</feature>
<gene>
    <name evidence="2" type="ORF">PAPOLLO_LOCUS16282</name>
</gene>
<feature type="compositionally biased region" description="Polar residues" evidence="1">
    <location>
        <begin position="80"/>
        <end position="101"/>
    </location>
</feature>
<dbReference type="Proteomes" id="UP000691718">
    <property type="component" value="Unassembled WGS sequence"/>
</dbReference>
<feature type="compositionally biased region" description="Polar residues" evidence="1">
    <location>
        <begin position="110"/>
        <end position="121"/>
    </location>
</feature>
<dbReference type="EMBL" id="CAJQZP010001064">
    <property type="protein sequence ID" value="CAG5015045.1"/>
    <property type="molecule type" value="Genomic_DNA"/>
</dbReference>
<sequence>MTSLNEDEIYAILSRVGDEEEAVPPNDLDSEVEDILETDSEQPTDASTDSDDEPLRVSNISRRRRINSSDSSDNTRPTEEISSGERQQAAQIIFPSNNNLKGKNGHKWSAQPSEARTSRTQSRNIVHIIQGPKNEAKNATTPLEQFKLFFSDSMVSIIVLNTNVEISTKREKYAAKTATVSDHYSRVSYLLFPRQKKRVLLKGRRTQSLLPLL</sequence>
<protein>
    <submittedName>
        <fullName evidence="2">(apollo) hypothetical protein</fullName>
    </submittedName>
</protein>
<keyword evidence="3" id="KW-1185">Reference proteome</keyword>
<proteinExistence type="predicted"/>
<evidence type="ECO:0000313" key="3">
    <source>
        <dbReference type="Proteomes" id="UP000691718"/>
    </source>
</evidence>
<dbReference type="OrthoDB" id="6770266at2759"/>
<accession>A0A8S3XCP4</accession>
<evidence type="ECO:0000256" key="1">
    <source>
        <dbReference type="SAM" id="MobiDB-lite"/>
    </source>
</evidence>
<organism evidence="2 3">
    <name type="scientific">Parnassius apollo</name>
    <name type="common">Apollo butterfly</name>
    <name type="synonym">Papilio apollo</name>
    <dbReference type="NCBI Taxonomy" id="110799"/>
    <lineage>
        <taxon>Eukaryota</taxon>
        <taxon>Metazoa</taxon>
        <taxon>Ecdysozoa</taxon>
        <taxon>Arthropoda</taxon>
        <taxon>Hexapoda</taxon>
        <taxon>Insecta</taxon>
        <taxon>Pterygota</taxon>
        <taxon>Neoptera</taxon>
        <taxon>Endopterygota</taxon>
        <taxon>Lepidoptera</taxon>
        <taxon>Glossata</taxon>
        <taxon>Ditrysia</taxon>
        <taxon>Papilionoidea</taxon>
        <taxon>Papilionidae</taxon>
        <taxon>Parnassiinae</taxon>
        <taxon>Parnassini</taxon>
        <taxon>Parnassius</taxon>
        <taxon>Parnassius</taxon>
    </lineage>
</organism>
<name>A0A8S3XCP4_PARAO</name>
<evidence type="ECO:0000313" key="2">
    <source>
        <dbReference type="EMBL" id="CAG5015045.1"/>
    </source>
</evidence>
<dbReference type="AlphaFoldDB" id="A0A8S3XCP4"/>
<reference evidence="2" key="1">
    <citation type="submission" date="2021-04" db="EMBL/GenBank/DDBJ databases">
        <authorList>
            <person name="Tunstrom K."/>
        </authorList>
    </citation>
    <scope>NUCLEOTIDE SEQUENCE</scope>
</reference>
<feature type="compositionally biased region" description="Acidic residues" evidence="1">
    <location>
        <begin position="18"/>
        <end position="52"/>
    </location>
</feature>
<comment type="caution">
    <text evidence="2">The sequence shown here is derived from an EMBL/GenBank/DDBJ whole genome shotgun (WGS) entry which is preliminary data.</text>
</comment>